<feature type="region of interest" description="Disordered" evidence="1">
    <location>
        <begin position="683"/>
        <end position="755"/>
    </location>
</feature>
<reference evidence="3 4" key="1">
    <citation type="submission" date="2016-09" db="EMBL/GenBank/DDBJ databases">
        <title>Extensive genetic diversity and differential bi-allelic expression allows diatom success in the polar Southern Ocean.</title>
        <authorList>
            <consortium name="DOE Joint Genome Institute"/>
            <person name="Mock T."/>
            <person name="Otillar R.P."/>
            <person name="Strauss J."/>
            <person name="Dupont C."/>
            <person name="Frickenhaus S."/>
            <person name="Maumus F."/>
            <person name="Mcmullan M."/>
            <person name="Sanges R."/>
            <person name="Schmutz J."/>
            <person name="Toseland A."/>
            <person name="Valas R."/>
            <person name="Veluchamy A."/>
            <person name="Ward B.J."/>
            <person name="Allen A."/>
            <person name="Barry K."/>
            <person name="Falciatore A."/>
            <person name="Ferrante M."/>
            <person name="Fortunato A.E."/>
            <person name="Gloeckner G."/>
            <person name="Gruber A."/>
            <person name="Hipkin R."/>
            <person name="Janech M."/>
            <person name="Kroth P."/>
            <person name="Leese F."/>
            <person name="Lindquist E."/>
            <person name="Lyon B.R."/>
            <person name="Martin J."/>
            <person name="Mayer C."/>
            <person name="Parker M."/>
            <person name="Quesneville H."/>
            <person name="Raymond J."/>
            <person name="Uhlig C."/>
            <person name="Valentin K.U."/>
            <person name="Worden A.Z."/>
            <person name="Armbrust E.V."/>
            <person name="Bowler C."/>
            <person name="Green B."/>
            <person name="Moulton V."/>
            <person name="Van Oosterhout C."/>
            <person name="Grigoriev I."/>
        </authorList>
    </citation>
    <scope>NUCLEOTIDE SEQUENCE [LARGE SCALE GENOMIC DNA]</scope>
    <source>
        <strain evidence="3 4">CCMP1102</strain>
    </source>
</reference>
<dbReference type="OrthoDB" id="447103at2759"/>
<dbReference type="InterPro" id="IPR016024">
    <property type="entry name" value="ARM-type_fold"/>
</dbReference>
<evidence type="ECO:0000256" key="1">
    <source>
        <dbReference type="SAM" id="MobiDB-lite"/>
    </source>
</evidence>
<sequence length="802" mass="86694">MGNSSSSLPFSVDQQVGAPHDHNGWALHKGKSTEGSDSGKEVSVFVGKKPILSKTPVDRRQAHKTQLEPALHHYEYCRKLRHPHILKVYATLDTDNPSAASVSGGTTPQKQSQQSQAAPSKTVTGDLIVVTEPCIPLSEWLLGAAASGPPTPEQLAWGLECVIEGLSFLHASAKLAHGCISPQSLYVTPSGDVKLWNFSLVTPVGPNINGSAGGPDGHFLQWEAVCCPESYRSPERVEQKWDAVSNTGGVHAMDSYSLGVLISDYWYRNASTNANNVPQTLQKALQRLTTSNIKMRPRLQPLLRCPAFDTPYRNLQRSLDEISIQPVEQKIQLWQNLGLQLQQQNGVIPKDVALYKILPLIITTVRATCGNESMLSQDMYRREVLAMLVPLFFIEEHFQEPDKVGDDLSPLVAKLFLVPDRGVRSVLLNQVGFFTKNLNKNALNSSVFEPLCSGFNDSSPVLRELTLKATHALLPSLHPPNLEKLSRYLVRLQSDAESSLRTNAVIFIAKIAPHLSEVSKQKMLLPAYVRSMKDPFSPCRLSALKSTMMSKSLFTKQDLATKVMPSVMPLLLDPMMDIRQEAFRAVRDLLEDVQQESNRMTERGDPPMIGAPGTAPSGGVPQPRSSTASTNSSSKSGYLGGISSWMGSSTAPTPAVVNPIASTSAPTARPITAPQPPAQQFAAASLNTPSPSPAADEGWGDEGDDNWSDDDDDNDNALAFSNIGGGNQTIKPSTTTNNAPSMGGFGGGMDDDPFASLGMKTAAVVKPRVAASKGKLALPKKKPPAKKLTIDKSDVGDGWDDF</sequence>
<feature type="compositionally biased region" description="Acidic residues" evidence="1">
    <location>
        <begin position="698"/>
        <end position="715"/>
    </location>
</feature>
<dbReference type="EMBL" id="KV784361">
    <property type="protein sequence ID" value="OEU13745.1"/>
    <property type="molecule type" value="Genomic_DNA"/>
</dbReference>
<keyword evidence="4" id="KW-1185">Reference proteome</keyword>
<feature type="region of interest" description="Disordered" evidence="1">
    <location>
        <begin position="595"/>
        <end position="636"/>
    </location>
</feature>
<feature type="compositionally biased region" description="Polar residues" evidence="1">
    <location>
        <begin position="1"/>
        <end position="14"/>
    </location>
</feature>
<dbReference type="Gene3D" id="1.10.510.10">
    <property type="entry name" value="Transferase(Phosphotransferase) domain 1"/>
    <property type="match status" value="1"/>
</dbReference>
<evidence type="ECO:0000313" key="3">
    <source>
        <dbReference type="EMBL" id="OEU13745.1"/>
    </source>
</evidence>
<dbReference type="InterPro" id="IPR011989">
    <property type="entry name" value="ARM-like"/>
</dbReference>
<feature type="compositionally biased region" description="Basic and acidic residues" evidence="1">
    <location>
        <begin position="31"/>
        <end position="40"/>
    </location>
</feature>
<feature type="region of interest" description="Disordered" evidence="1">
    <location>
        <begin position="769"/>
        <end position="802"/>
    </location>
</feature>
<dbReference type="InParanoid" id="A0A1E7F6V9"/>
<feature type="compositionally biased region" description="Low complexity" evidence="1">
    <location>
        <begin position="103"/>
        <end position="121"/>
    </location>
</feature>
<dbReference type="PANTHER" id="PTHR12984">
    <property type="entry name" value="SCY1-RELATED S/T PROTEIN KINASE-LIKE"/>
    <property type="match status" value="1"/>
</dbReference>
<dbReference type="Gene3D" id="3.30.200.20">
    <property type="entry name" value="Phosphorylase Kinase, domain 1"/>
    <property type="match status" value="1"/>
</dbReference>
<dbReference type="KEGG" id="fcy:FRACYDRAFT_188674"/>
<evidence type="ECO:0000313" key="4">
    <source>
        <dbReference type="Proteomes" id="UP000095751"/>
    </source>
</evidence>
<gene>
    <name evidence="3" type="ORF">FRACYDRAFT_188674</name>
</gene>
<dbReference type="SUPFAM" id="SSF48371">
    <property type="entry name" value="ARM repeat"/>
    <property type="match status" value="1"/>
</dbReference>
<organism evidence="3 4">
    <name type="scientific">Fragilariopsis cylindrus CCMP1102</name>
    <dbReference type="NCBI Taxonomy" id="635003"/>
    <lineage>
        <taxon>Eukaryota</taxon>
        <taxon>Sar</taxon>
        <taxon>Stramenopiles</taxon>
        <taxon>Ochrophyta</taxon>
        <taxon>Bacillariophyta</taxon>
        <taxon>Bacillariophyceae</taxon>
        <taxon>Bacillariophycidae</taxon>
        <taxon>Bacillariales</taxon>
        <taxon>Bacillariaceae</taxon>
        <taxon>Fragilariopsis</taxon>
    </lineage>
</organism>
<feature type="region of interest" description="Disordered" evidence="1">
    <location>
        <begin position="98"/>
        <end position="122"/>
    </location>
</feature>
<dbReference type="Proteomes" id="UP000095751">
    <property type="component" value="Unassembled WGS sequence"/>
</dbReference>
<dbReference type="PROSITE" id="PS50011">
    <property type="entry name" value="PROTEIN_KINASE_DOM"/>
    <property type="match status" value="1"/>
</dbReference>
<dbReference type="PANTHER" id="PTHR12984:SF3">
    <property type="entry name" value="N-TERMINAL KINASE-LIKE PROTEIN"/>
    <property type="match status" value="1"/>
</dbReference>
<feature type="compositionally biased region" description="Polar residues" evidence="1">
    <location>
        <begin position="728"/>
        <end position="740"/>
    </location>
</feature>
<dbReference type="InterPro" id="IPR051177">
    <property type="entry name" value="CIK-Related_Protein"/>
</dbReference>
<dbReference type="GO" id="GO:0004672">
    <property type="term" value="F:protein kinase activity"/>
    <property type="evidence" value="ECO:0007669"/>
    <property type="project" value="InterPro"/>
</dbReference>
<dbReference type="GO" id="GO:0005524">
    <property type="term" value="F:ATP binding"/>
    <property type="evidence" value="ECO:0007669"/>
    <property type="project" value="InterPro"/>
</dbReference>
<accession>A0A1E7F6V9</accession>
<evidence type="ECO:0000259" key="2">
    <source>
        <dbReference type="PROSITE" id="PS50011"/>
    </source>
</evidence>
<dbReference type="SUPFAM" id="SSF56112">
    <property type="entry name" value="Protein kinase-like (PK-like)"/>
    <property type="match status" value="1"/>
</dbReference>
<dbReference type="InterPro" id="IPR011009">
    <property type="entry name" value="Kinase-like_dom_sf"/>
</dbReference>
<feature type="domain" description="Protein kinase" evidence="2">
    <location>
        <begin position="1"/>
        <end position="394"/>
    </location>
</feature>
<dbReference type="InterPro" id="IPR000719">
    <property type="entry name" value="Prot_kinase_dom"/>
</dbReference>
<name>A0A1E7F6V9_9STRA</name>
<proteinExistence type="predicted"/>
<feature type="compositionally biased region" description="Low complexity" evidence="1">
    <location>
        <begin position="625"/>
        <end position="636"/>
    </location>
</feature>
<dbReference type="FunCoup" id="A0A1E7F6V9">
    <property type="interactions" value="480"/>
</dbReference>
<feature type="region of interest" description="Disordered" evidence="1">
    <location>
        <begin position="1"/>
        <end position="41"/>
    </location>
</feature>
<protein>
    <submittedName>
        <fullName evidence="3">ARM repeat-containing protein</fullName>
    </submittedName>
</protein>
<dbReference type="Gene3D" id="1.25.10.10">
    <property type="entry name" value="Leucine-rich Repeat Variant"/>
    <property type="match status" value="1"/>
</dbReference>
<dbReference type="AlphaFoldDB" id="A0A1E7F6V9"/>